<dbReference type="RefSeq" id="WP_293920306.1">
    <property type="nucleotide sequence ID" value="NZ_CP137624.1"/>
</dbReference>
<dbReference type="EMBL" id="CP137624">
    <property type="protein sequence ID" value="WPK11539.1"/>
    <property type="molecule type" value="Genomic_DNA"/>
</dbReference>
<evidence type="ECO:0000313" key="3">
    <source>
        <dbReference type="Proteomes" id="UP001322664"/>
    </source>
</evidence>
<organism evidence="2 3">
    <name type="scientific">Lysinibacillus louembei</name>
    <dbReference type="NCBI Taxonomy" id="1470088"/>
    <lineage>
        <taxon>Bacteria</taxon>
        <taxon>Bacillati</taxon>
        <taxon>Bacillota</taxon>
        <taxon>Bacilli</taxon>
        <taxon>Bacillales</taxon>
        <taxon>Bacillaceae</taxon>
        <taxon>Lysinibacillus</taxon>
    </lineage>
</organism>
<feature type="transmembrane region" description="Helical" evidence="1">
    <location>
        <begin position="162"/>
        <end position="181"/>
    </location>
</feature>
<dbReference type="Proteomes" id="UP001322664">
    <property type="component" value="Chromosome"/>
</dbReference>
<feature type="transmembrane region" description="Helical" evidence="1">
    <location>
        <begin position="110"/>
        <end position="128"/>
    </location>
</feature>
<keyword evidence="3" id="KW-1185">Reference proteome</keyword>
<feature type="transmembrane region" description="Helical" evidence="1">
    <location>
        <begin position="134"/>
        <end position="155"/>
    </location>
</feature>
<feature type="transmembrane region" description="Helical" evidence="1">
    <location>
        <begin position="84"/>
        <end position="103"/>
    </location>
</feature>
<keyword evidence="1" id="KW-1133">Transmembrane helix</keyword>
<evidence type="ECO:0008006" key="4">
    <source>
        <dbReference type="Google" id="ProtNLM"/>
    </source>
</evidence>
<protein>
    <recommendedName>
        <fullName evidence="4">DUF1700 domain-containing protein</fullName>
    </recommendedName>
</protein>
<keyword evidence="1" id="KW-0812">Transmembrane</keyword>
<evidence type="ECO:0000313" key="2">
    <source>
        <dbReference type="EMBL" id="WPK11539.1"/>
    </source>
</evidence>
<feature type="transmembrane region" description="Helical" evidence="1">
    <location>
        <begin position="60"/>
        <end position="78"/>
    </location>
</feature>
<name>A0ABZ0RWZ7_9BACI</name>
<evidence type="ECO:0000256" key="1">
    <source>
        <dbReference type="SAM" id="Phobius"/>
    </source>
</evidence>
<keyword evidence="1" id="KW-0472">Membrane</keyword>
<proteinExistence type="predicted"/>
<reference evidence="2 3" key="1">
    <citation type="submission" date="2023-09" db="EMBL/GenBank/DDBJ databases">
        <authorList>
            <person name="Page C.A."/>
            <person name="Perez-Diaz I.M."/>
        </authorList>
    </citation>
    <scope>NUCLEOTIDE SEQUENCE [LARGE SCALE GENOMIC DNA]</scope>
    <source>
        <strain evidence="2 3">Ll15</strain>
    </source>
</reference>
<sequence>MSNQKKQIILNEITFWKQNKLLPEHYCDFLTTLYTEGGEQNEIQGKASQSVMAQQKRKTLRKYAAMPIIAIIFIVLLFTIDAVWLVGIVTAILAIGCLIAAFYVAKKNQLLSPILHLTGALLLLAVTVQISMTYFANNLTLLYVGLLLNCLLWFISGLALKIIYLTISGILGMLAIALYFFM</sequence>
<accession>A0ABZ0RWZ7</accession>
<gene>
    <name evidence="2" type="ORF">R6U77_16845</name>
</gene>